<dbReference type="EMBL" id="CAMAPF010001051">
    <property type="protein sequence ID" value="CAH9143445.1"/>
    <property type="molecule type" value="Genomic_DNA"/>
</dbReference>
<evidence type="ECO:0000313" key="3">
    <source>
        <dbReference type="Proteomes" id="UP001152523"/>
    </source>
</evidence>
<feature type="region of interest" description="Disordered" evidence="1">
    <location>
        <begin position="370"/>
        <end position="406"/>
    </location>
</feature>
<evidence type="ECO:0000313" key="2">
    <source>
        <dbReference type="EMBL" id="CAH9143445.1"/>
    </source>
</evidence>
<dbReference type="PANTHER" id="PTHR47481:SF42">
    <property type="entry name" value="RHO GTPASE-ACTIVATING PROTEIN GACK-LIKE"/>
    <property type="match status" value="1"/>
</dbReference>
<feature type="compositionally biased region" description="Polar residues" evidence="1">
    <location>
        <begin position="59"/>
        <end position="69"/>
    </location>
</feature>
<proteinExistence type="predicted"/>
<feature type="compositionally biased region" description="Gly residues" evidence="1">
    <location>
        <begin position="378"/>
        <end position="395"/>
    </location>
</feature>
<feature type="compositionally biased region" description="Basic residues" evidence="1">
    <location>
        <begin position="396"/>
        <end position="405"/>
    </location>
</feature>
<feature type="region of interest" description="Disordered" evidence="1">
    <location>
        <begin position="1"/>
        <end position="69"/>
    </location>
</feature>
<name>A0AAV0G6B5_9ASTE</name>
<dbReference type="AlphaFoldDB" id="A0AAV0G6B5"/>
<accession>A0AAV0G6B5</accession>
<dbReference type="Pfam" id="PF14223">
    <property type="entry name" value="Retrotran_gag_2"/>
    <property type="match status" value="1"/>
</dbReference>
<protein>
    <submittedName>
        <fullName evidence="2">Uncharacterized protein</fullName>
    </submittedName>
</protein>
<dbReference type="PANTHER" id="PTHR47481">
    <property type="match status" value="1"/>
</dbReference>
<organism evidence="2 3">
    <name type="scientific">Cuscuta epithymum</name>
    <dbReference type="NCBI Taxonomy" id="186058"/>
    <lineage>
        <taxon>Eukaryota</taxon>
        <taxon>Viridiplantae</taxon>
        <taxon>Streptophyta</taxon>
        <taxon>Embryophyta</taxon>
        <taxon>Tracheophyta</taxon>
        <taxon>Spermatophyta</taxon>
        <taxon>Magnoliopsida</taxon>
        <taxon>eudicotyledons</taxon>
        <taxon>Gunneridae</taxon>
        <taxon>Pentapetalae</taxon>
        <taxon>asterids</taxon>
        <taxon>lamiids</taxon>
        <taxon>Solanales</taxon>
        <taxon>Convolvulaceae</taxon>
        <taxon>Cuscuteae</taxon>
        <taxon>Cuscuta</taxon>
        <taxon>Cuscuta subgen. Cuscuta</taxon>
    </lineage>
</organism>
<feature type="compositionally biased region" description="Low complexity" evidence="1">
    <location>
        <begin position="25"/>
        <end position="51"/>
    </location>
</feature>
<gene>
    <name evidence="2" type="ORF">CEPIT_LOCUS40671</name>
</gene>
<dbReference type="Proteomes" id="UP001152523">
    <property type="component" value="Unassembled WGS sequence"/>
</dbReference>
<comment type="caution">
    <text evidence="2">The sequence shown here is derived from an EMBL/GenBank/DDBJ whole genome shotgun (WGS) entry which is preliminary data.</text>
</comment>
<keyword evidence="3" id="KW-1185">Reference proteome</keyword>
<evidence type="ECO:0000256" key="1">
    <source>
        <dbReference type="SAM" id="MobiDB-lite"/>
    </source>
</evidence>
<reference evidence="2" key="1">
    <citation type="submission" date="2022-07" db="EMBL/GenBank/DDBJ databases">
        <authorList>
            <person name="Macas J."/>
            <person name="Novak P."/>
            <person name="Neumann P."/>
        </authorList>
    </citation>
    <scope>NUCLEOTIDE SEQUENCE</scope>
</reference>
<sequence>MSTTPSAAHVPPSSLPPATTQPILSTSTSGSSSINTSTVPVTLTPTAPAPTEQHFSPGVTMSPQLSSRLTMPSTSLGSFRLFNMSEPFSWTPTMPSIQRPTVSVRPAAPLPTHYSGPMFTGQPGVMPFESSSTYEHTATPVTTSTLSQLSSQLTFSTPNVTNIVTTRLDKVEDYLPWRTQFESFLVSHGLLGIIDGSILAPPQTIFDAPNPEYHSWLKIDQTVRSWLFATLSRNILLEVHTLHFSTLTWEWLETRFMAACVARSIELKRILSSLKKKDDQSMDDYLREIIVLTDSLNSINSPISNRELLQQTVAGLGHEYESVITSVTLFPDSFTFESLRPQLMALEQRALYLRTQNAHPGHQAFVAHEQQPAVRPPGRGGSAARGNGGRGFRGGGRARGHRGRGRGYGGQHGYGYGGQQGGYDQQPACGHPPLAPVPRPYGWQQGAPPRAPQQAGFPGMASGKFGSSLYSIHALSTCVTHPTFAGFPSVEHNYPSPAPLVVCQLCYSPGHSAINCPRFTNSTPALAAIPTGETNASVWYPDSGASAHMTPHEGQSHGSHTSPGLQ</sequence>
<feature type="region of interest" description="Disordered" evidence="1">
    <location>
        <begin position="542"/>
        <end position="566"/>
    </location>
</feature>
<feature type="compositionally biased region" description="Polar residues" evidence="1">
    <location>
        <begin position="556"/>
        <end position="566"/>
    </location>
</feature>